<dbReference type="EMBL" id="LT635758">
    <property type="protein sequence ID" value="SGZ52046.1"/>
    <property type="molecule type" value="Genomic_DNA"/>
</dbReference>
<dbReference type="Pfam" id="PF06687">
    <property type="entry name" value="SUR7"/>
    <property type="match status" value="1"/>
</dbReference>
<feature type="transmembrane region" description="Helical" evidence="2">
    <location>
        <begin position="114"/>
        <end position="136"/>
    </location>
</feature>
<dbReference type="Proteomes" id="UP000182334">
    <property type="component" value="Chromosome III"/>
</dbReference>
<gene>
    <name evidence="3" type="ORF">SAMEA4029010_CIC11G00000004698</name>
</gene>
<feature type="compositionally biased region" description="Low complexity" evidence="1">
    <location>
        <begin position="242"/>
        <end position="255"/>
    </location>
</feature>
<feature type="transmembrane region" description="Helical" evidence="2">
    <location>
        <begin position="148"/>
        <end position="171"/>
    </location>
</feature>
<keyword evidence="2" id="KW-0812">Transmembrane</keyword>
<dbReference type="AlphaFoldDB" id="A0A1L0DI12"/>
<keyword evidence="2" id="KW-1133">Transmembrane helix</keyword>
<sequence>MVMLLLVNLSGAIENLDFLKDLYLTEYDDYRWTLYAFCARMSSERVSCGDRLAGYPYNLYYLDSDYPNISATYYVLRAAYGFLVGALALSFVVNVIGLFTLCSKSTSTLRAFRITMWITYFIALAGVTAETVIHAIGTQFVSGATLGVKIFVFMWIGVGFLLFGLIVSVFYHEPPQPIYETKGYYPEMYMNQPFYPPPPPPMVPQSPQQGYFPQQGHGQLGYGQQGYGQQGYGQQGYGQQGYGQQEQSQLEYSQQNRTHLDVGQQDRVNLEYGQLEYGRLEYGRLEYGQQKLGQQEQVNQHP</sequence>
<name>A0A1L0DI12_9ASCO</name>
<keyword evidence="2" id="KW-0472">Membrane</keyword>
<accession>A0A1L0DI12</accession>
<dbReference type="GO" id="GO:0005886">
    <property type="term" value="C:plasma membrane"/>
    <property type="evidence" value="ECO:0007669"/>
    <property type="project" value="InterPro"/>
</dbReference>
<reference evidence="3 4" key="1">
    <citation type="submission" date="2016-10" db="EMBL/GenBank/DDBJ databases">
        <authorList>
            <person name="de Groot N.N."/>
        </authorList>
    </citation>
    <scope>NUCLEOTIDE SEQUENCE [LARGE SCALE GENOMIC DNA]</scope>
    <source>
        <strain evidence="3 4">CBS 141442</strain>
    </source>
</reference>
<feature type="region of interest" description="Disordered" evidence="1">
    <location>
        <begin position="232"/>
        <end position="268"/>
    </location>
</feature>
<evidence type="ECO:0000256" key="1">
    <source>
        <dbReference type="SAM" id="MobiDB-lite"/>
    </source>
</evidence>
<evidence type="ECO:0000313" key="3">
    <source>
        <dbReference type="EMBL" id="SGZ52046.1"/>
    </source>
</evidence>
<proteinExistence type="predicted"/>
<keyword evidence="4" id="KW-1185">Reference proteome</keyword>
<protein>
    <submittedName>
        <fullName evidence="3">CIC11C00000004698</fullName>
    </submittedName>
</protein>
<feature type="transmembrane region" description="Helical" evidence="2">
    <location>
        <begin position="78"/>
        <end position="102"/>
    </location>
</feature>
<organism evidence="3 4">
    <name type="scientific">Sungouiella intermedia</name>
    <dbReference type="NCBI Taxonomy" id="45354"/>
    <lineage>
        <taxon>Eukaryota</taxon>
        <taxon>Fungi</taxon>
        <taxon>Dikarya</taxon>
        <taxon>Ascomycota</taxon>
        <taxon>Saccharomycotina</taxon>
        <taxon>Pichiomycetes</taxon>
        <taxon>Metschnikowiaceae</taxon>
        <taxon>Sungouiella</taxon>
    </lineage>
</organism>
<feature type="compositionally biased region" description="Gly residues" evidence="1">
    <location>
        <begin position="232"/>
        <end position="241"/>
    </location>
</feature>
<evidence type="ECO:0000256" key="2">
    <source>
        <dbReference type="SAM" id="Phobius"/>
    </source>
</evidence>
<dbReference type="InterPro" id="IPR009571">
    <property type="entry name" value="SUR7/Rim9-like_fungi"/>
</dbReference>
<evidence type="ECO:0000313" key="4">
    <source>
        <dbReference type="Proteomes" id="UP000182334"/>
    </source>
</evidence>